<comment type="caution">
    <text evidence="17">The sequence shown here is derived from an EMBL/GenBank/DDBJ whole genome shotgun (WGS) entry which is preliminary data.</text>
</comment>
<feature type="non-terminal residue" evidence="17">
    <location>
        <position position="1"/>
    </location>
</feature>
<dbReference type="GO" id="GO:0005615">
    <property type="term" value="C:extracellular space"/>
    <property type="evidence" value="ECO:0007669"/>
    <property type="project" value="UniProtKB-KW"/>
</dbReference>
<evidence type="ECO:0000256" key="10">
    <source>
        <dbReference type="ARBA" id="ARBA00022737"/>
    </source>
</evidence>
<feature type="region of interest" description="Disordered" evidence="15">
    <location>
        <begin position="1342"/>
        <end position="1363"/>
    </location>
</feature>
<evidence type="ECO:0000256" key="3">
    <source>
        <dbReference type="ARBA" id="ARBA00004613"/>
    </source>
</evidence>
<evidence type="ECO:0000313" key="18">
    <source>
        <dbReference type="Proteomes" id="UP000886611"/>
    </source>
</evidence>
<feature type="compositionally biased region" description="Polar residues" evidence="15">
    <location>
        <begin position="135"/>
        <end position="159"/>
    </location>
</feature>
<dbReference type="GO" id="GO:0005737">
    <property type="term" value="C:cytoplasm"/>
    <property type="evidence" value="ECO:0007669"/>
    <property type="project" value="UniProtKB-SubCell"/>
</dbReference>
<feature type="domain" description="PDZ" evidence="16">
    <location>
        <begin position="285"/>
        <end position="371"/>
    </location>
</feature>
<feature type="domain" description="PDZ" evidence="16">
    <location>
        <begin position="426"/>
        <end position="496"/>
    </location>
</feature>
<feature type="domain" description="PDZ" evidence="16">
    <location>
        <begin position="1372"/>
        <end position="1457"/>
    </location>
</feature>
<keyword evidence="9" id="KW-0597">Phosphoprotein</keyword>
<dbReference type="InterPro" id="IPR036034">
    <property type="entry name" value="PDZ_sf"/>
</dbReference>
<feature type="compositionally biased region" description="Low complexity" evidence="15">
    <location>
        <begin position="1351"/>
        <end position="1363"/>
    </location>
</feature>
<dbReference type="FunFam" id="2.30.42.10:FF:000147">
    <property type="entry name" value="Pro-interleukin-16"/>
    <property type="match status" value="1"/>
</dbReference>
<dbReference type="PANTHER" id="PTHR48484:SF2">
    <property type="entry name" value="PRO-INTERLEUKIN-16"/>
    <property type="match status" value="1"/>
</dbReference>
<evidence type="ECO:0000256" key="11">
    <source>
        <dbReference type="ARBA" id="ARBA00023015"/>
    </source>
</evidence>
<dbReference type="FunFam" id="2.30.42.10:FF:000122">
    <property type="entry name" value="Pro-interleukin-16"/>
    <property type="match status" value="1"/>
</dbReference>
<dbReference type="PANTHER" id="PTHR48484">
    <property type="entry name" value="PRO-INTERLEUKIN-16"/>
    <property type="match status" value="1"/>
</dbReference>
<comment type="function">
    <text evidence="14">Interleukin-16 stimulates a migratory response in CD4+ lymphocytes, monocytes, and eosinophils. Primes CD4+ T-cells for IL-2 and IL-15 responsiveness. Also induces T-lymphocyte expression of interleukin 2 receptor. Ligand for CD4.</text>
</comment>
<feature type="compositionally biased region" description="Basic and acidic residues" evidence="15">
    <location>
        <begin position="676"/>
        <end position="689"/>
    </location>
</feature>
<feature type="region of interest" description="Disordered" evidence="15">
    <location>
        <begin position="57"/>
        <end position="91"/>
    </location>
</feature>
<name>A0A8X7XQM9_POLSE</name>
<keyword evidence="13" id="KW-0539">Nucleus</keyword>
<comment type="subcellular location">
    <subcellularLocation>
        <location evidence="2">Cytoplasm</location>
    </subcellularLocation>
    <subcellularLocation>
        <location evidence="1">Nucleus</location>
    </subcellularLocation>
    <subcellularLocation>
        <location evidence="3">Secreted</location>
    </subcellularLocation>
</comment>
<feature type="region of interest" description="Disordered" evidence="15">
    <location>
        <begin position="664"/>
        <end position="703"/>
    </location>
</feature>
<dbReference type="CDD" id="cd06763">
    <property type="entry name" value="PDZ7_PDZD2-PDZ4_hPro-IL-16-like"/>
    <property type="match status" value="1"/>
</dbReference>
<evidence type="ECO:0000256" key="9">
    <source>
        <dbReference type="ARBA" id="ARBA00022553"/>
    </source>
</evidence>
<feature type="compositionally biased region" description="Basic and acidic residues" evidence="15">
    <location>
        <begin position="630"/>
        <end position="640"/>
    </location>
</feature>
<feature type="compositionally biased region" description="Basic and acidic residues" evidence="15">
    <location>
        <begin position="971"/>
        <end position="1009"/>
    </location>
</feature>
<keyword evidence="10" id="KW-0677">Repeat</keyword>
<keyword evidence="6" id="KW-0145">Chemotaxis</keyword>
<dbReference type="Gene3D" id="2.30.42.10">
    <property type="match status" value="4"/>
</dbReference>
<dbReference type="EMBL" id="JAATIS010000094">
    <property type="protein sequence ID" value="KAG2471249.1"/>
    <property type="molecule type" value="Genomic_DNA"/>
</dbReference>
<evidence type="ECO:0000256" key="6">
    <source>
        <dbReference type="ARBA" id="ARBA00022500"/>
    </source>
</evidence>
<dbReference type="CDD" id="cd06759">
    <property type="entry name" value="PDZ3_PDZD2-PDZ1_hPro-IL-16-like"/>
    <property type="match status" value="1"/>
</dbReference>
<feature type="region of interest" description="Disordered" evidence="15">
    <location>
        <begin position="804"/>
        <end position="1098"/>
    </location>
</feature>
<feature type="region of interest" description="Disordered" evidence="15">
    <location>
        <begin position="735"/>
        <end position="768"/>
    </location>
</feature>
<feature type="region of interest" description="Disordered" evidence="15">
    <location>
        <begin position="1134"/>
        <end position="1179"/>
    </location>
</feature>
<feature type="compositionally biased region" description="Polar residues" evidence="15">
    <location>
        <begin position="580"/>
        <end position="607"/>
    </location>
</feature>
<dbReference type="Proteomes" id="UP000886611">
    <property type="component" value="Unassembled WGS sequence"/>
</dbReference>
<keyword evidence="12" id="KW-0804">Transcription</keyword>
<feature type="region of interest" description="Disordered" evidence="15">
    <location>
        <begin position="620"/>
        <end position="647"/>
    </location>
</feature>
<dbReference type="SMART" id="SM00228">
    <property type="entry name" value="PDZ"/>
    <property type="match status" value="4"/>
</dbReference>
<keyword evidence="8" id="KW-0964">Secreted</keyword>
<feature type="compositionally biased region" description="Polar residues" evidence="15">
    <location>
        <begin position="735"/>
        <end position="751"/>
    </location>
</feature>
<evidence type="ECO:0000259" key="16">
    <source>
        <dbReference type="PROSITE" id="PS50106"/>
    </source>
</evidence>
<dbReference type="FunFam" id="2.30.42.10:FF:000127">
    <property type="entry name" value="Pro-interleukin-16"/>
    <property type="match status" value="1"/>
</dbReference>
<feature type="region of interest" description="Disordered" evidence="15">
    <location>
        <begin position="1"/>
        <end position="21"/>
    </location>
</feature>
<keyword evidence="18" id="KW-1185">Reference proteome</keyword>
<keyword evidence="5" id="KW-0963">Cytoplasm</keyword>
<proteinExistence type="predicted"/>
<feature type="non-terminal residue" evidence="17">
    <location>
        <position position="1472"/>
    </location>
</feature>
<dbReference type="CDD" id="cd06760">
    <property type="entry name" value="PDZ4_PDZD2-PDZ2_hPro-IL-16-like"/>
    <property type="match status" value="1"/>
</dbReference>
<feature type="compositionally biased region" description="Polar residues" evidence="15">
    <location>
        <begin position="1134"/>
        <end position="1143"/>
    </location>
</feature>
<accession>A0A8X7XQM9</accession>
<feature type="compositionally biased region" description="Basic and acidic residues" evidence="15">
    <location>
        <begin position="114"/>
        <end position="134"/>
    </location>
</feature>
<evidence type="ECO:0000256" key="2">
    <source>
        <dbReference type="ARBA" id="ARBA00004496"/>
    </source>
</evidence>
<dbReference type="GO" id="GO:0030595">
    <property type="term" value="P:leukocyte chemotaxis"/>
    <property type="evidence" value="ECO:0007669"/>
    <property type="project" value="TreeGrafter"/>
</dbReference>
<reference evidence="17 18" key="1">
    <citation type="journal article" date="2021" name="Cell">
        <title>Tracing the genetic footprints of vertebrate landing in non-teleost ray-finned fishes.</title>
        <authorList>
            <person name="Bi X."/>
            <person name="Wang K."/>
            <person name="Yang L."/>
            <person name="Pan H."/>
            <person name="Jiang H."/>
            <person name="Wei Q."/>
            <person name="Fang M."/>
            <person name="Yu H."/>
            <person name="Zhu C."/>
            <person name="Cai Y."/>
            <person name="He Y."/>
            <person name="Gan X."/>
            <person name="Zeng H."/>
            <person name="Yu D."/>
            <person name="Zhu Y."/>
            <person name="Jiang H."/>
            <person name="Qiu Q."/>
            <person name="Yang H."/>
            <person name="Zhang Y.E."/>
            <person name="Wang W."/>
            <person name="Zhu M."/>
            <person name="He S."/>
            <person name="Zhang G."/>
        </authorList>
    </citation>
    <scope>NUCLEOTIDE SEQUENCE [LARGE SCALE GENOMIC DNA]</scope>
    <source>
        <strain evidence="17">Bchr_013</strain>
    </source>
</reference>
<dbReference type="GO" id="GO:0005125">
    <property type="term" value="F:cytokine activity"/>
    <property type="evidence" value="ECO:0007669"/>
    <property type="project" value="UniProtKB-KW"/>
</dbReference>
<dbReference type="InterPro" id="IPR055287">
    <property type="entry name" value="IL-16-like"/>
</dbReference>
<feature type="compositionally biased region" description="Basic and acidic residues" evidence="15">
    <location>
        <begin position="854"/>
        <end position="864"/>
    </location>
</feature>
<evidence type="ECO:0000256" key="7">
    <source>
        <dbReference type="ARBA" id="ARBA00022514"/>
    </source>
</evidence>
<organism evidence="17 18">
    <name type="scientific">Polypterus senegalus</name>
    <name type="common">Senegal bichir</name>
    <dbReference type="NCBI Taxonomy" id="55291"/>
    <lineage>
        <taxon>Eukaryota</taxon>
        <taxon>Metazoa</taxon>
        <taxon>Chordata</taxon>
        <taxon>Craniata</taxon>
        <taxon>Vertebrata</taxon>
        <taxon>Euteleostomi</taxon>
        <taxon>Actinopterygii</taxon>
        <taxon>Polypteriformes</taxon>
        <taxon>Polypteridae</taxon>
        <taxon>Polypterus</taxon>
    </lineage>
</organism>
<dbReference type="Pfam" id="PF00595">
    <property type="entry name" value="PDZ"/>
    <property type="match status" value="4"/>
</dbReference>
<feature type="region of interest" description="Disordered" evidence="15">
    <location>
        <begin position="114"/>
        <end position="161"/>
    </location>
</feature>
<keyword evidence="7" id="KW-0202">Cytokine</keyword>
<evidence type="ECO:0000256" key="8">
    <source>
        <dbReference type="ARBA" id="ARBA00022525"/>
    </source>
</evidence>
<feature type="domain" description="PDZ" evidence="16">
    <location>
        <begin position="1252"/>
        <end position="1324"/>
    </location>
</feature>
<dbReference type="GO" id="GO:0050930">
    <property type="term" value="P:induction of positive chemotaxis"/>
    <property type="evidence" value="ECO:0007669"/>
    <property type="project" value="InterPro"/>
</dbReference>
<feature type="region of interest" description="Disordered" evidence="15">
    <location>
        <begin position="573"/>
        <end position="607"/>
    </location>
</feature>
<evidence type="ECO:0000256" key="13">
    <source>
        <dbReference type="ARBA" id="ARBA00023242"/>
    </source>
</evidence>
<keyword evidence="11" id="KW-0805">Transcription regulation</keyword>
<dbReference type="CDD" id="cd06762">
    <property type="entry name" value="PDZ6_PDZD2-PDZ3_hPro-IL-16-like"/>
    <property type="match status" value="1"/>
</dbReference>
<dbReference type="GO" id="GO:0005634">
    <property type="term" value="C:nucleus"/>
    <property type="evidence" value="ECO:0007669"/>
    <property type="project" value="UniProtKB-SubCell"/>
</dbReference>
<sequence length="1472" mass="159425">MVRTKTCSHCGPPGPEVDTRGVDERSTLMISEFGVEFTLDVARMKVQFWQKVNGNTSGEMPPKYRNHKNRTNGGARKMERRSSSGRCNRQPRKLGVISRSLILCHSRNSDEGSSLEEKYTECSESDQVRGKEETTQGSNVQSLSDTYSGEQKASQNATKNGRRTFSFKESSIWKLCVTAAEEGLGGPCHKGSFNNIRHVVTRDGIDRESHRSFECKDPLIDECVTVIRQPLPRLIFKEEESPDQPAVKLLNLRTTTDDMLRPSRSLSSAHLVSTGSALQAFVICNIVLMKGQGKGLGFSIVGGKDSICGPMGIYVKTIFAGGAAAADGRLQEGDEILELNGESLQGVTHEEALQKFKQIRKGLLTLTVRTSLRTGILSSTTVSQLCRSQSLSSNGCISQDSCPGSESPGYNFLPSPARPKDRIIMEITLNKEAGVGLGIGLCCVPSGDSYPGIYIHTLSPGSVAHIDGRLRTGDEILEINETVVYNMTLNDVYSVLSQCSPGPIQIIICRHPDPKVSEQQLNEAIAQAVEKSQLRKDKHLWRMEGQKKADICFHGKPMCAKCLSRICPHANKRTQKAMMRSSSDTTYNHKSSGANGGTNSPNESTGHTCLARSVDVPMMSPEMNQGEPDVPSKMHQDGNDVRQSVSPKLSNQQLIEFIIRTSRASRPKPLPPPRRYFKEQESSAEEHSLDVGAMDTDAPSQKNECVSSIMGKEVDSRLISGGTKRDLANVINACSSSGIGQNSENTPPNTSKWDKERNQTEISTPAKRPLLRRQDHIDNLDQKAHDPWVRISDSFEGQAAIMNPENGQTESDHPESLSPGASKGENVSSMKKGPPVAPKPTWARQSLKGLKNGKPVEAEKKTIDSGRSFGTSSRTATPSSKMSIKQKITSFETFSSPTSQERSPKKFTSLPSTPLMAKSPSRCETNVAPKVPGSATPKAMVNDSPNSRHLSSEMISKSTEGAITSATVSCRPEDRKENSVELKHSKDSLVEPDDGKDNSMESEDGKDNSVEPTGEKGASVVGSLQAEDAKTSAEDITIPITNLEFSCSSPLPSSSFPRRSSSTKSVPPGLTVETNDGMEVVKPPSQRTRSFPLAAPQSSEAYGLKTYDEESFSKILSFSNQVSHALMRSMRSLPQSPVTWPSNPWTPPTESPQVTADDETSSTEKSLLSASDGDGNHQEKGFSVSLAKIRECTMGIAEDKEIRKKEPSSSPPTSVSAQSVISIIPAEEIAAMIEEVKALDEEALKQLEDIHVVILHKEEGEGLGFSIAGGVDLENKVTTVHRVFPNGLASREGTIEKGDEVLSINGQSLKDTTHSDATTILRQARMLKQAIIVVCKSNEGDKSTVSVGELSTTSSTGDDSSSVTDNNAVTITITLEKNAAGVGFSLEGGKGSIHGDKPLIINRIFKGGQAEQTMAIQPGDELLQIQGTSLQGLTRFEAWNIIKALPDGLINAVIRRKDSDANQTDEASQNSE</sequence>
<dbReference type="GO" id="GO:0042609">
    <property type="term" value="F:CD4 receptor binding"/>
    <property type="evidence" value="ECO:0007669"/>
    <property type="project" value="TreeGrafter"/>
</dbReference>
<evidence type="ECO:0000256" key="12">
    <source>
        <dbReference type="ARBA" id="ARBA00023163"/>
    </source>
</evidence>
<evidence type="ECO:0000256" key="4">
    <source>
        <dbReference type="ARBA" id="ARBA00013973"/>
    </source>
</evidence>
<gene>
    <name evidence="17" type="primary">Il16_1</name>
    <name evidence="17" type="ORF">GTO96_0005942</name>
</gene>
<evidence type="ECO:0000313" key="17">
    <source>
        <dbReference type="EMBL" id="KAG2471249.1"/>
    </source>
</evidence>
<dbReference type="FunFam" id="2.30.42.10:FF:000102">
    <property type="entry name" value="Putative pro-interleukin-16"/>
    <property type="match status" value="1"/>
</dbReference>
<dbReference type="PROSITE" id="PS50106">
    <property type="entry name" value="PDZ"/>
    <property type="match status" value="4"/>
</dbReference>
<feature type="compositionally biased region" description="Polar residues" evidence="15">
    <location>
        <begin position="943"/>
        <end position="968"/>
    </location>
</feature>
<dbReference type="SUPFAM" id="SSF50156">
    <property type="entry name" value="PDZ domain-like"/>
    <property type="match status" value="4"/>
</dbReference>
<protein>
    <recommendedName>
        <fullName evidence="4">Pro-interleukin-16</fullName>
    </recommendedName>
</protein>
<feature type="compositionally biased region" description="Low complexity" evidence="15">
    <location>
        <begin position="1045"/>
        <end position="1062"/>
    </location>
</feature>
<evidence type="ECO:0000256" key="1">
    <source>
        <dbReference type="ARBA" id="ARBA00004123"/>
    </source>
</evidence>
<evidence type="ECO:0000256" key="15">
    <source>
        <dbReference type="SAM" id="MobiDB-lite"/>
    </source>
</evidence>
<evidence type="ECO:0000256" key="5">
    <source>
        <dbReference type="ARBA" id="ARBA00022490"/>
    </source>
</evidence>
<feature type="compositionally biased region" description="Polar residues" evidence="15">
    <location>
        <begin position="868"/>
        <end position="901"/>
    </location>
</feature>
<evidence type="ECO:0000256" key="14">
    <source>
        <dbReference type="ARBA" id="ARBA00024706"/>
    </source>
</evidence>
<dbReference type="InterPro" id="IPR001478">
    <property type="entry name" value="PDZ"/>
</dbReference>